<evidence type="ECO:0000313" key="1">
    <source>
        <dbReference type="EMBL" id="KKR12058.1"/>
    </source>
</evidence>
<dbReference type="InterPro" id="IPR029060">
    <property type="entry name" value="PIN-like_dom_sf"/>
</dbReference>
<comment type="caution">
    <text evidence="1">The sequence shown here is derived from an EMBL/GenBank/DDBJ whole genome shotgun (WGS) entry which is preliminary data.</text>
</comment>
<gene>
    <name evidence="1" type="ORF">UT40_C0029G0010</name>
</gene>
<protein>
    <recommendedName>
        <fullName evidence="3">PIN domain-containing protein</fullName>
    </recommendedName>
</protein>
<sequence length="129" mass="14614">MARVFIDANFVIETIGLRRSQVESENLKGHEVYLSPLTIHIICYSFKIKALDVTINDFINQTHIINLTEKLTKLALSGPTEDFEDNTQLHSAAEAGCDYFLTNDEKLLKMKFFGKTRISNLYPNSLNSG</sequence>
<evidence type="ECO:0000313" key="2">
    <source>
        <dbReference type="Proteomes" id="UP000034690"/>
    </source>
</evidence>
<dbReference type="SUPFAM" id="SSF88723">
    <property type="entry name" value="PIN domain-like"/>
    <property type="match status" value="1"/>
</dbReference>
<name>A0A0G0N9B9_9BACT</name>
<dbReference type="CDD" id="cd09854">
    <property type="entry name" value="PIN_VapC-like"/>
    <property type="match status" value="1"/>
</dbReference>
<evidence type="ECO:0008006" key="3">
    <source>
        <dbReference type="Google" id="ProtNLM"/>
    </source>
</evidence>
<accession>A0A0G0N9B9</accession>
<dbReference type="Proteomes" id="UP000034690">
    <property type="component" value="Unassembled WGS sequence"/>
</dbReference>
<dbReference type="AlphaFoldDB" id="A0A0G0N9B9"/>
<reference evidence="1 2" key="1">
    <citation type="journal article" date="2015" name="Nature">
        <title>rRNA introns, odd ribosomes, and small enigmatic genomes across a large radiation of phyla.</title>
        <authorList>
            <person name="Brown C.T."/>
            <person name="Hug L.A."/>
            <person name="Thomas B.C."/>
            <person name="Sharon I."/>
            <person name="Castelle C.J."/>
            <person name="Singh A."/>
            <person name="Wilkins M.J."/>
            <person name="Williams K.H."/>
            <person name="Banfield J.F."/>
        </authorList>
    </citation>
    <scope>NUCLEOTIDE SEQUENCE [LARGE SCALE GENOMIC DNA]</scope>
</reference>
<proteinExistence type="predicted"/>
<organism evidence="1 2">
    <name type="scientific">Candidatus Woesebacteria bacterium GW2011_GWA1_39_21b</name>
    <dbReference type="NCBI Taxonomy" id="1618551"/>
    <lineage>
        <taxon>Bacteria</taxon>
        <taxon>Candidatus Woeseibacteriota</taxon>
    </lineage>
</organism>
<dbReference type="EMBL" id="LBWQ01000029">
    <property type="protein sequence ID" value="KKR12058.1"/>
    <property type="molecule type" value="Genomic_DNA"/>
</dbReference>